<dbReference type="AlphaFoldDB" id="C5M8U2"/>
<dbReference type="GO" id="GO:0051228">
    <property type="term" value="P:mitotic spindle disassembly"/>
    <property type="evidence" value="ECO:0007669"/>
    <property type="project" value="EnsemblFungi"/>
</dbReference>
<feature type="binding site" evidence="15">
    <location>
        <begin position="295"/>
        <end position="296"/>
    </location>
    <ligand>
        <name>ATP</name>
        <dbReference type="ChEBI" id="CHEBI:30616"/>
    </ligand>
</feature>
<evidence type="ECO:0000256" key="11">
    <source>
        <dbReference type="ARBA" id="ARBA00023328"/>
    </source>
</evidence>
<dbReference type="SMART" id="SM00220">
    <property type="entry name" value="S_TKc"/>
    <property type="match status" value="1"/>
</dbReference>
<dbReference type="RefSeq" id="XP_002548517.1">
    <property type="nucleotide sequence ID" value="XM_002548471.1"/>
</dbReference>
<evidence type="ECO:0000259" key="19">
    <source>
        <dbReference type="PROSITE" id="PS50011"/>
    </source>
</evidence>
<feature type="compositionally biased region" description="Polar residues" evidence="18">
    <location>
        <begin position="1"/>
        <end position="16"/>
    </location>
</feature>
<feature type="compositionally biased region" description="Basic and acidic residues" evidence="18">
    <location>
        <begin position="145"/>
        <end position="159"/>
    </location>
</feature>
<dbReference type="VEuPathDB" id="FungiDB:CTRG_02814"/>
<evidence type="ECO:0000313" key="20">
    <source>
        <dbReference type="EMBL" id="EER33996.1"/>
    </source>
</evidence>
<feature type="cross-link" description="Glycyl lysine isopeptide (Lys-Gly) (interchain with G-Cter in SUMO2)" evidence="16">
    <location>
        <position position="293"/>
    </location>
</feature>
<dbReference type="EC" id="2.7.11.1" evidence="2 17"/>
<evidence type="ECO:0000256" key="18">
    <source>
        <dbReference type="SAM" id="MobiDB-lite"/>
    </source>
</evidence>
<feature type="region of interest" description="Disordered" evidence="18">
    <location>
        <begin position="78"/>
        <end position="162"/>
    </location>
</feature>
<evidence type="ECO:0000256" key="12">
    <source>
        <dbReference type="ARBA" id="ARBA00047899"/>
    </source>
</evidence>
<evidence type="ECO:0000256" key="13">
    <source>
        <dbReference type="ARBA" id="ARBA00048679"/>
    </source>
</evidence>
<organism evidence="20 21">
    <name type="scientific">Candida tropicalis (strain ATCC MYA-3404 / T1)</name>
    <name type="common">Yeast</name>
    <dbReference type="NCBI Taxonomy" id="294747"/>
    <lineage>
        <taxon>Eukaryota</taxon>
        <taxon>Fungi</taxon>
        <taxon>Dikarya</taxon>
        <taxon>Ascomycota</taxon>
        <taxon>Saccharomycotina</taxon>
        <taxon>Pichiomycetes</taxon>
        <taxon>Debaryomycetaceae</taxon>
        <taxon>Candida/Lodderomyces clade</taxon>
        <taxon>Candida</taxon>
    </lineage>
</organism>
<dbReference type="GO" id="GO:0032465">
    <property type="term" value="P:regulation of cytokinesis"/>
    <property type="evidence" value="ECO:0007669"/>
    <property type="project" value="EnsemblFungi"/>
</dbReference>
<feature type="binding site" evidence="15">
    <location>
        <position position="309"/>
    </location>
    <ligand>
        <name>ATP</name>
        <dbReference type="ChEBI" id="CHEBI:30616"/>
    </ligand>
</feature>
<evidence type="ECO:0000256" key="10">
    <source>
        <dbReference type="ARBA" id="ARBA00022840"/>
    </source>
</evidence>
<evidence type="ECO:0000256" key="7">
    <source>
        <dbReference type="ARBA" id="ARBA00022777"/>
    </source>
</evidence>
<evidence type="ECO:0000256" key="16">
    <source>
        <dbReference type="PIRSR" id="PIRSR630616-3"/>
    </source>
</evidence>
<keyword evidence="7 17" id="KW-0418">Kinase</keyword>
<dbReference type="GO" id="GO:0045143">
    <property type="term" value="P:homologous chromosome segregation"/>
    <property type="evidence" value="ECO:0007669"/>
    <property type="project" value="EnsemblFungi"/>
</dbReference>
<dbReference type="GO" id="GO:0045144">
    <property type="term" value="P:meiotic sister chromatid segregation"/>
    <property type="evidence" value="ECO:0007669"/>
    <property type="project" value="EnsemblFungi"/>
</dbReference>
<name>C5M8U2_CANTT</name>
<dbReference type="InterPro" id="IPR000719">
    <property type="entry name" value="Prot_kinase_dom"/>
</dbReference>
<dbReference type="GeneID" id="8300317"/>
<dbReference type="GO" id="GO:0090266">
    <property type="term" value="P:regulation of mitotic cell cycle spindle assembly checkpoint"/>
    <property type="evidence" value="ECO:0007669"/>
    <property type="project" value="EnsemblFungi"/>
</dbReference>
<feature type="compositionally biased region" description="Low complexity" evidence="18">
    <location>
        <begin position="96"/>
        <end position="127"/>
    </location>
</feature>
<dbReference type="eggNOG" id="KOG0580">
    <property type="taxonomic scope" value="Eukaryota"/>
</dbReference>
<feature type="binding site" evidence="15">
    <location>
        <position position="197"/>
    </location>
    <ligand>
        <name>ATP</name>
        <dbReference type="ChEBI" id="CHEBI:30616"/>
    </ligand>
</feature>
<dbReference type="PANTHER" id="PTHR24350">
    <property type="entry name" value="SERINE/THREONINE-PROTEIN KINASE IAL-RELATED"/>
    <property type="match status" value="1"/>
</dbReference>
<evidence type="ECO:0000256" key="9">
    <source>
        <dbReference type="ARBA" id="ARBA00022838"/>
    </source>
</evidence>
<dbReference type="HOGENOM" id="CLU_000288_20_0_1"/>
<dbReference type="GO" id="GO:0000776">
    <property type="term" value="C:kinetochore"/>
    <property type="evidence" value="ECO:0007669"/>
    <property type="project" value="UniProtKB-KW"/>
</dbReference>
<feature type="compositionally biased region" description="Basic and acidic residues" evidence="18">
    <location>
        <begin position="19"/>
        <end position="31"/>
    </location>
</feature>
<feature type="compositionally biased region" description="Polar residues" evidence="18">
    <location>
        <begin position="78"/>
        <end position="91"/>
    </location>
</feature>
<dbReference type="GO" id="GO:1901673">
    <property type="term" value="P:regulation of mitotic spindle assembly"/>
    <property type="evidence" value="ECO:0007669"/>
    <property type="project" value="EnsemblFungi"/>
</dbReference>
<dbReference type="InterPro" id="IPR008271">
    <property type="entry name" value="Ser/Thr_kinase_AS"/>
</dbReference>
<accession>C5M8U2</accession>
<evidence type="ECO:0000256" key="15">
    <source>
        <dbReference type="PIRSR" id="PIRSR630616-2"/>
    </source>
</evidence>
<evidence type="ECO:0000256" key="17">
    <source>
        <dbReference type="RuleBase" id="RU367134"/>
    </source>
</evidence>
<reference evidence="20 21" key="1">
    <citation type="journal article" date="2009" name="Nature">
        <title>Evolution of pathogenicity and sexual reproduction in eight Candida genomes.</title>
        <authorList>
            <person name="Butler G."/>
            <person name="Rasmussen M.D."/>
            <person name="Lin M.F."/>
            <person name="Santos M.A."/>
            <person name="Sakthikumar S."/>
            <person name="Munro C.A."/>
            <person name="Rheinbay E."/>
            <person name="Grabherr M."/>
            <person name="Forche A."/>
            <person name="Reedy J.L."/>
            <person name="Agrafioti I."/>
            <person name="Arnaud M.B."/>
            <person name="Bates S."/>
            <person name="Brown A.J."/>
            <person name="Brunke S."/>
            <person name="Costanzo M.C."/>
            <person name="Fitzpatrick D.A."/>
            <person name="de Groot P.W."/>
            <person name="Harris D."/>
            <person name="Hoyer L.L."/>
            <person name="Hube B."/>
            <person name="Klis F.M."/>
            <person name="Kodira C."/>
            <person name="Lennard N."/>
            <person name="Logue M.E."/>
            <person name="Martin R."/>
            <person name="Neiman A.M."/>
            <person name="Nikolaou E."/>
            <person name="Quail M.A."/>
            <person name="Quinn J."/>
            <person name="Santos M.C."/>
            <person name="Schmitzberger F.F."/>
            <person name="Sherlock G."/>
            <person name="Shah P."/>
            <person name="Silverstein K.A."/>
            <person name="Skrzypek M.S."/>
            <person name="Soll D."/>
            <person name="Staggs R."/>
            <person name="Stansfield I."/>
            <person name="Stumpf M.P."/>
            <person name="Sudbery P.E."/>
            <person name="Srikantha T."/>
            <person name="Zeng Q."/>
            <person name="Berman J."/>
            <person name="Berriman M."/>
            <person name="Heitman J."/>
            <person name="Gow N.A."/>
            <person name="Lorenz M.C."/>
            <person name="Birren B.W."/>
            <person name="Kellis M."/>
            <person name="Cuomo C.A."/>
        </authorList>
    </citation>
    <scope>NUCLEOTIDE SEQUENCE [LARGE SCALE GENOMIC DNA]</scope>
    <source>
        <strain evidence="21">ATCC MYA-3404 / T1</strain>
    </source>
</reference>
<keyword evidence="8" id="KW-0159">Chromosome partition</keyword>
<keyword evidence="6 15" id="KW-0547">Nucleotide-binding</keyword>
<sequence>MQNQTMSISLSSSPGYNINKRESKFVSDNDKSSTFQRKPLTNIQLNTMKLNSSSISTTTSAAEFKVSKPKIIRTKSIPNAFTTPTPKNNNLHIHHTTTTTSTTTTATLVTPTKKSSTESTTLLSSSPFIESPDKTNTVEQSSTLDKQHQSKQQEHHSEQQEQLSLDDFEFGKVLGKGKLGRVYCVKHKKSGLIFALKVMSKEDLTSLKLEKNFKREVEIQSELYHKNITRLYSWFHDSKNIYLILEFSLEGELYNTLKKFKRFDNSITSYYIFQITQALIYLHSKNIIHRDLKPENIMLSLDNCLKLSDFGWSAYAKNKRRLTLCGTLDYLAPEMIESKDHDFGVDIWALGILCFELLVGKPPFEAINRDITYEKIVRVDIKYPSYLDPDAVDLISKLLVKDPAKRITLKDVLHHKWILKNKPKWGRHHHSYK</sequence>
<evidence type="ECO:0000256" key="3">
    <source>
        <dbReference type="ARBA" id="ARBA00021157"/>
    </source>
</evidence>
<dbReference type="GO" id="GO:0032133">
    <property type="term" value="C:chromosome passenger complex"/>
    <property type="evidence" value="ECO:0007669"/>
    <property type="project" value="EnsemblFungi"/>
</dbReference>
<proteinExistence type="inferred from homology"/>
<dbReference type="KEGG" id="ctp:CTRG_02814"/>
<dbReference type="PROSITE" id="PS00108">
    <property type="entry name" value="PROTEIN_KINASE_ST"/>
    <property type="match status" value="1"/>
</dbReference>
<dbReference type="GO" id="GO:0051233">
    <property type="term" value="C:spindle midzone"/>
    <property type="evidence" value="ECO:0007669"/>
    <property type="project" value="EnsemblFungi"/>
</dbReference>
<dbReference type="InterPro" id="IPR011009">
    <property type="entry name" value="Kinase-like_dom_sf"/>
</dbReference>
<evidence type="ECO:0000313" key="21">
    <source>
        <dbReference type="Proteomes" id="UP000002037"/>
    </source>
</evidence>
<dbReference type="GO" id="GO:0005524">
    <property type="term" value="F:ATP binding"/>
    <property type="evidence" value="ECO:0007669"/>
    <property type="project" value="UniProtKB-UniRule"/>
</dbReference>
<dbReference type="Proteomes" id="UP000002037">
    <property type="component" value="Unassembled WGS sequence"/>
</dbReference>
<dbReference type="GO" id="GO:1901925">
    <property type="term" value="P:negative regulation of protein import into nucleus during spindle assembly checkpoint"/>
    <property type="evidence" value="ECO:0007669"/>
    <property type="project" value="EnsemblFungi"/>
</dbReference>
<feature type="domain" description="Protein kinase" evidence="19">
    <location>
        <begin position="168"/>
        <end position="418"/>
    </location>
</feature>
<evidence type="ECO:0000256" key="2">
    <source>
        <dbReference type="ARBA" id="ARBA00012513"/>
    </source>
</evidence>
<dbReference type="SUPFAM" id="SSF56112">
    <property type="entry name" value="Protein kinase-like (PK-like)"/>
    <property type="match status" value="1"/>
</dbReference>
<gene>
    <name evidence="20" type="ORF">CTRG_02814</name>
</gene>
<keyword evidence="21" id="KW-1185">Reference proteome</keyword>
<comment type="subcellular location">
    <subcellularLocation>
        <location evidence="1">Chromosome</location>
        <location evidence="1">Centromere</location>
        <location evidence="1">Kinetochore</location>
    </subcellularLocation>
</comment>
<keyword evidence="11" id="KW-0137">Centromere</keyword>
<keyword evidence="9" id="KW-0995">Kinetochore</keyword>
<evidence type="ECO:0000256" key="5">
    <source>
        <dbReference type="ARBA" id="ARBA00022679"/>
    </source>
</evidence>
<feature type="region of interest" description="Disordered" evidence="18">
    <location>
        <begin position="1"/>
        <end position="33"/>
    </location>
</feature>
<keyword evidence="5 17" id="KW-0808">Transferase</keyword>
<evidence type="ECO:0000256" key="4">
    <source>
        <dbReference type="ARBA" id="ARBA00022527"/>
    </source>
</evidence>
<evidence type="ECO:0000256" key="14">
    <source>
        <dbReference type="PIRSR" id="PIRSR630616-1"/>
    </source>
</evidence>
<comment type="catalytic activity">
    <reaction evidence="12 17">
        <text>L-threonyl-[protein] + ATP = O-phospho-L-threonyl-[protein] + ADP + H(+)</text>
        <dbReference type="Rhea" id="RHEA:46608"/>
        <dbReference type="Rhea" id="RHEA-COMP:11060"/>
        <dbReference type="Rhea" id="RHEA-COMP:11605"/>
        <dbReference type="ChEBI" id="CHEBI:15378"/>
        <dbReference type="ChEBI" id="CHEBI:30013"/>
        <dbReference type="ChEBI" id="CHEBI:30616"/>
        <dbReference type="ChEBI" id="CHEBI:61977"/>
        <dbReference type="ChEBI" id="CHEBI:456216"/>
        <dbReference type="EC" id="2.7.11.1"/>
    </reaction>
</comment>
<dbReference type="PROSITE" id="PS50011">
    <property type="entry name" value="PROTEIN_KINASE_DOM"/>
    <property type="match status" value="1"/>
</dbReference>
<dbReference type="GO" id="GO:0044774">
    <property type="term" value="P:mitotic DNA integrity checkpoint signaling"/>
    <property type="evidence" value="ECO:0007669"/>
    <property type="project" value="EnsemblFungi"/>
</dbReference>
<dbReference type="FunFam" id="3.30.200.20:FF:000042">
    <property type="entry name" value="Aurora kinase A"/>
    <property type="match status" value="1"/>
</dbReference>
<comment type="catalytic activity">
    <reaction evidence="13 17">
        <text>L-seryl-[protein] + ATP = O-phospho-L-seryl-[protein] + ADP + H(+)</text>
        <dbReference type="Rhea" id="RHEA:17989"/>
        <dbReference type="Rhea" id="RHEA-COMP:9863"/>
        <dbReference type="Rhea" id="RHEA-COMP:11604"/>
        <dbReference type="ChEBI" id="CHEBI:15378"/>
        <dbReference type="ChEBI" id="CHEBI:29999"/>
        <dbReference type="ChEBI" id="CHEBI:30616"/>
        <dbReference type="ChEBI" id="CHEBI:83421"/>
        <dbReference type="ChEBI" id="CHEBI:456216"/>
        <dbReference type="EC" id="2.7.11.1"/>
    </reaction>
</comment>
<dbReference type="GO" id="GO:0008608">
    <property type="term" value="P:attachment of spindle microtubules to kinetochore"/>
    <property type="evidence" value="ECO:0007669"/>
    <property type="project" value="EnsemblFungi"/>
</dbReference>
<evidence type="ECO:0000256" key="6">
    <source>
        <dbReference type="ARBA" id="ARBA00022741"/>
    </source>
</evidence>
<dbReference type="STRING" id="294747.C5M8U2"/>
<dbReference type="CDD" id="cd14007">
    <property type="entry name" value="STKc_Aurora"/>
    <property type="match status" value="1"/>
</dbReference>
<dbReference type="InterPro" id="IPR030616">
    <property type="entry name" value="Aur-like"/>
</dbReference>
<dbReference type="FunFam" id="1.10.510.10:FF:000235">
    <property type="entry name" value="Serine/threonine-protein kinase ark1"/>
    <property type="match status" value="1"/>
</dbReference>
<feature type="compositionally biased region" description="Polar residues" evidence="18">
    <location>
        <begin position="134"/>
        <end position="144"/>
    </location>
</feature>
<dbReference type="GO" id="GO:0044779">
    <property type="term" value="P:meiotic spindle checkpoint signaling"/>
    <property type="evidence" value="ECO:0007669"/>
    <property type="project" value="EnsemblFungi"/>
</dbReference>
<dbReference type="Gene3D" id="1.10.510.10">
    <property type="entry name" value="Transferase(Phosphotransferase) domain 1"/>
    <property type="match status" value="1"/>
</dbReference>
<keyword evidence="4 17" id="KW-0723">Serine/threonine-protein kinase</keyword>
<feature type="binding site" evidence="15">
    <location>
        <position position="178"/>
    </location>
    <ligand>
        <name>ATP</name>
        <dbReference type="ChEBI" id="CHEBI:30616"/>
    </ligand>
</feature>
<dbReference type="GO" id="GO:0005828">
    <property type="term" value="C:kinetochore microtubule"/>
    <property type="evidence" value="ECO:0007669"/>
    <property type="project" value="EnsemblFungi"/>
</dbReference>
<comment type="similarity">
    <text evidence="17">Belongs to the protein kinase superfamily. Ser/Thr protein kinase family. Aurora subfamily.</text>
</comment>
<dbReference type="EMBL" id="GG692397">
    <property type="protein sequence ID" value="EER33996.1"/>
    <property type="molecule type" value="Genomic_DNA"/>
</dbReference>
<keyword evidence="10 15" id="KW-0067">ATP-binding</keyword>
<dbReference type="OrthoDB" id="377346at2759"/>
<dbReference type="GO" id="GO:0004674">
    <property type="term" value="F:protein serine/threonine kinase activity"/>
    <property type="evidence" value="ECO:0007669"/>
    <property type="project" value="UniProtKB-KW"/>
</dbReference>
<evidence type="ECO:0000256" key="1">
    <source>
        <dbReference type="ARBA" id="ARBA00004629"/>
    </source>
</evidence>
<protein>
    <recommendedName>
        <fullName evidence="3 17">Aurora kinase</fullName>
        <ecNumber evidence="2 17">2.7.11.1</ecNumber>
    </recommendedName>
</protein>
<evidence type="ECO:0000256" key="8">
    <source>
        <dbReference type="ARBA" id="ARBA00022829"/>
    </source>
</evidence>
<feature type="active site" description="Proton acceptor" evidence="14">
    <location>
        <position position="291"/>
    </location>
</feature>
<dbReference type="Pfam" id="PF00069">
    <property type="entry name" value="Pkinase"/>
    <property type="match status" value="1"/>
</dbReference>